<dbReference type="PROSITE" id="PS50995">
    <property type="entry name" value="HTH_MARR_2"/>
    <property type="match status" value="1"/>
</dbReference>
<sequence length="138" mass="15300">MPESPTESTRELFAHASRLLAHSWNQRLTELGITYAGYLALAAAAADPVSHQAALAKALYVRTPTIGSTLDRLEYQGHVHTYRSPVDTRYRLVRVTAHGHYVLRMGREIERSLLAGSEGLRDQLLLLLPQLMQQPGAA</sequence>
<dbReference type="RefSeq" id="WP_277359235.1">
    <property type="nucleotide sequence ID" value="NZ_JAROKN010000045.1"/>
</dbReference>
<reference evidence="2 3" key="1">
    <citation type="journal article" date="2023" name="Int. J. Syst. Evol. Microbiol.">
        <title>Arthrobacter vasquezii sp. nov., isolated from a soil sample from Union Glacier, Antarctica.</title>
        <authorList>
            <person name="Valenzuela-Ibaceta F."/>
            <person name="Carrasco V."/>
            <person name="Lagos-Moraga S."/>
            <person name="Dietz-Vargas C."/>
            <person name="Navarro C.A."/>
            <person name="Perez-Donoso J.M."/>
        </authorList>
    </citation>
    <scope>NUCLEOTIDE SEQUENCE [LARGE SCALE GENOMIC DNA]</scope>
    <source>
        <strain evidence="2 3">EH-1B-1</strain>
    </source>
</reference>
<dbReference type="EMBL" id="JAROKN010000045">
    <property type="protein sequence ID" value="MDF9278853.1"/>
    <property type="molecule type" value="Genomic_DNA"/>
</dbReference>
<dbReference type="InterPro" id="IPR039422">
    <property type="entry name" value="MarR/SlyA-like"/>
</dbReference>
<dbReference type="Proteomes" id="UP001220456">
    <property type="component" value="Unassembled WGS sequence"/>
</dbReference>
<comment type="caution">
    <text evidence="2">The sequence shown here is derived from an EMBL/GenBank/DDBJ whole genome shotgun (WGS) entry which is preliminary data.</text>
</comment>
<accession>A0ABT6CXN3</accession>
<dbReference type="SMART" id="SM00347">
    <property type="entry name" value="HTH_MARR"/>
    <property type="match status" value="1"/>
</dbReference>
<evidence type="ECO:0000313" key="3">
    <source>
        <dbReference type="Proteomes" id="UP001220456"/>
    </source>
</evidence>
<organism evidence="2 3">
    <name type="scientific">Arthrobacter vasquezii</name>
    <dbReference type="NCBI Taxonomy" id="2977629"/>
    <lineage>
        <taxon>Bacteria</taxon>
        <taxon>Bacillati</taxon>
        <taxon>Actinomycetota</taxon>
        <taxon>Actinomycetes</taxon>
        <taxon>Micrococcales</taxon>
        <taxon>Micrococcaceae</taxon>
        <taxon>Arthrobacter</taxon>
    </lineage>
</organism>
<dbReference type="PANTHER" id="PTHR33164">
    <property type="entry name" value="TRANSCRIPTIONAL REGULATOR, MARR FAMILY"/>
    <property type="match status" value="1"/>
</dbReference>
<feature type="domain" description="HTH marR-type" evidence="1">
    <location>
        <begin position="6"/>
        <end position="133"/>
    </location>
</feature>
<proteinExistence type="predicted"/>
<dbReference type="PANTHER" id="PTHR33164:SF43">
    <property type="entry name" value="HTH-TYPE TRANSCRIPTIONAL REPRESSOR YETL"/>
    <property type="match status" value="1"/>
</dbReference>
<dbReference type="InterPro" id="IPR036388">
    <property type="entry name" value="WH-like_DNA-bd_sf"/>
</dbReference>
<gene>
    <name evidence="2" type="ORF">P4U43_13765</name>
</gene>
<dbReference type="Gene3D" id="1.10.10.10">
    <property type="entry name" value="Winged helix-like DNA-binding domain superfamily/Winged helix DNA-binding domain"/>
    <property type="match status" value="1"/>
</dbReference>
<evidence type="ECO:0000313" key="2">
    <source>
        <dbReference type="EMBL" id="MDF9278853.1"/>
    </source>
</evidence>
<dbReference type="InterPro" id="IPR036390">
    <property type="entry name" value="WH_DNA-bd_sf"/>
</dbReference>
<dbReference type="InterPro" id="IPR000835">
    <property type="entry name" value="HTH_MarR-typ"/>
</dbReference>
<name>A0ABT6CXN3_9MICC</name>
<dbReference type="SUPFAM" id="SSF46785">
    <property type="entry name" value="Winged helix' DNA-binding domain"/>
    <property type="match status" value="1"/>
</dbReference>
<protein>
    <submittedName>
        <fullName evidence="2">MarR family winged helix-turn-helix transcriptional regulator</fullName>
    </submittedName>
</protein>
<keyword evidence="3" id="KW-1185">Reference proteome</keyword>
<evidence type="ECO:0000259" key="1">
    <source>
        <dbReference type="PROSITE" id="PS50995"/>
    </source>
</evidence>